<reference evidence="1" key="1">
    <citation type="submission" date="2020-11" db="EMBL/GenBank/DDBJ databases">
        <title>Gallus gallus (Chicken) genome, bGalGal1, GRCg7b, maternal haplotype autosomes + Z &amp; W.</title>
        <authorList>
            <person name="Warren W."/>
            <person name="Formenti G."/>
            <person name="Fedrigo O."/>
            <person name="Haase B."/>
            <person name="Mountcastle J."/>
            <person name="Balacco J."/>
            <person name="Tracey A."/>
            <person name="Schneider V."/>
            <person name="Okimoto R."/>
            <person name="Cheng H."/>
            <person name="Hawken R."/>
            <person name="Howe K."/>
            <person name="Jarvis E.D."/>
        </authorList>
    </citation>
    <scope>NUCLEOTIDE SEQUENCE [LARGE SCALE GENOMIC DNA]</scope>
    <source>
        <strain evidence="1">Broiler</strain>
    </source>
</reference>
<evidence type="ECO:0000313" key="2">
    <source>
        <dbReference type="Proteomes" id="UP000000539"/>
    </source>
</evidence>
<accession>A0A8V1AD89</accession>
<dbReference type="Proteomes" id="UP000000539">
    <property type="component" value="Chromosome 18"/>
</dbReference>
<organism evidence="1 2">
    <name type="scientific">Gallus gallus</name>
    <name type="common">Chicken</name>
    <dbReference type="NCBI Taxonomy" id="9031"/>
    <lineage>
        <taxon>Eukaryota</taxon>
        <taxon>Metazoa</taxon>
        <taxon>Chordata</taxon>
        <taxon>Craniata</taxon>
        <taxon>Vertebrata</taxon>
        <taxon>Euteleostomi</taxon>
        <taxon>Archelosauria</taxon>
        <taxon>Archosauria</taxon>
        <taxon>Dinosauria</taxon>
        <taxon>Saurischia</taxon>
        <taxon>Theropoda</taxon>
        <taxon>Coelurosauria</taxon>
        <taxon>Aves</taxon>
        <taxon>Neognathae</taxon>
        <taxon>Galloanserae</taxon>
        <taxon>Galliformes</taxon>
        <taxon>Phasianidae</taxon>
        <taxon>Phasianinae</taxon>
        <taxon>Gallus</taxon>
    </lineage>
</organism>
<proteinExistence type="predicted"/>
<reference evidence="1" key="2">
    <citation type="submission" date="2025-08" db="UniProtKB">
        <authorList>
            <consortium name="Ensembl"/>
        </authorList>
    </citation>
    <scope>IDENTIFICATION</scope>
    <source>
        <strain evidence="1">broiler</strain>
    </source>
</reference>
<dbReference type="AlphaFoldDB" id="A0A8V1AD89"/>
<reference evidence="1" key="3">
    <citation type="submission" date="2025-09" db="UniProtKB">
        <authorList>
            <consortium name="Ensembl"/>
        </authorList>
    </citation>
    <scope>IDENTIFICATION</scope>
    <source>
        <strain evidence="1">broiler</strain>
    </source>
</reference>
<evidence type="ECO:0000313" key="1">
    <source>
        <dbReference type="Ensembl" id="ENSGALP00010043994.1"/>
    </source>
</evidence>
<protein>
    <submittedName>
        <fullName evidence="1">Uncharacterized protein</fullName>
    </submittedName>
</protein>
<sequence>MKEKDLSTAPFAVQDVPALHCPGAGYAPNSGCSSSARSTVLPTRTAVQLLQLWGRGVWLHQPQPPRLCVIPPCSALCNLRSSLQMCVHTSACVCMHACACAHMQTHAHTCSHVHTHAHTCSHVQTHTHTLLPPSRSPSRSTLLHAEARRPQEVAIVTLPWRLIKLNMRAGTP</sequence>
<name>A0A8V1AD89_CHICK</name>
<dbReference type="Ensembl" id="ENSGALT00010071303.1">
    <property type="protein sequence ID" value="ENSGALP00010043994.1"/>
    <property type="gene ID" value="ENSGALG00010029493.1"/>
</dbReference>
<keyword evidence="2" id="KW-1185">Reference proteome</keyword>